<evidence type="ECO:0000313" key="2">
    <source>
        <dbReference type="Proteomes" id="UP001603013"/>
    </source>
</evidence>
<protein>
    <recommendedName>
        <fullName evidence="3">ATP-binding protein</fullName>
    </recommendedName>
</protein>
<organism evidence="1 2">
    <name type="scientific">Streptomyces lateritius</name>
    <dbReference type="NCBI Taxonomy" id="67313"/>
    <lineage>
        <taxon>Bacteria</taxon>
        <taxon>Bacillati</taxon>
        <taxon>Actinomycetota</taxon>
        <taxon>Actinomycetes</taxon>
        <taxon>Kitasatosporales</taxon>
        <taxon>Streptomycetaceae</taxon>
        <taxon>Streptomyces</taxon>
    </lineage>
</organism>
<evidence type="ECO:0008006" key="3">
    <source>
        <dbReference type="Google" id="ProtNLM"/>
    </source>
</evidence>
<keyword evidence="2" id="KW-1185">Reference proteome</keyword>
<dbReference type="RefSeq" id="WP_158984957.1">
    <property type="nucleotide sequence ID" value="NZ_BMTO01000010.1"/>
</dbReference>
<accession>A0ABW6YH03</accession>
<reference evidence="1 2" key="1">
    <citation type="submission" date="2024-10" db="EMBL/GenBank/DDBJ databases">
        <title>The Natural Products Discovery Center: Release of the First 8490 Sequenced Strains for Exploring Actinobacteria Biosynthetic Diversity.</title>
        <authorList>
            <person name="Kalkreuter E."/>
            <person name="Kautsar S.A."/>
            <person name="Yang D."/>
            <person name="Bader C.D."/>
            <person name="Teijaro C.N."/>
            <person name="Fluegel L."/>
            <person name="Davis C.M."/>
            <person name="Simpson J.R."/>
            <person name="Lauterbach L."/>
            <person name="Steele A.D."/>
            <person name="Gui C."/>
            <person name="Meng S."/>
            <person name="Li G."/>
            <person name="Viehrig K."/>
            <person name="Ye F."/>
            <person name="Su P."/>
            <person name="Kiefer A.F."/>
            <person name="Nichols A."/>
            <person name="Cepeda A.J."/>
            <person name="Yan W."/>
            <person name="Fan B."/>
            <person name="Jiang Y."/>
            <person name="Adhikari A."/>
            <person name="Zheng C.-J."/>
            <person name="Schuster L."/>
            <person name="Cowan T.M."/>
            <person name="Smanski M.J."/>
            <person name="Chevrette M.G."/>
            <person name="De Carvalho L.P.S."/>
            <person name="Shen B."/>
        </authorList>
    </citation>
    <scope>NUCLEOTIDE SEQUENCE [LARGE SCALE GENOMIC DNA]</scope>
    <source>
        <strain evidence="1 2">NPDC015755</strain>
    </source>
</reference>
<comment type="caution">
    <text evidence="1">The sequence shown here is derived from an EMBL/GenBank/DDBJ whole genome shotgun (WGS) entry which is preliminary data.</text>
</comment>
<sequence>MTNRSAPRRHLSTSPFAAPVDPVIKEFAVGDRVSHDRHGLGKIIGMEPTGALLVDFGASQIRVLSPYKGMHKL</sequence>
<dbReference type="Proteomes" id="UP001603013">
    <property type="component" value="Unassembled WGS sequence"/>
</dbReference>
<dbReference type="EMBL" id="JBIBSM010000013">
    <property type="protein sequence ID" value="MFF8279142.1"/>
    <property type="molecule type" value="Genomic_DNA"/>
</dbReference>
<name>A0ABW6YH03_9ACTN</name>
<evidence type="ECO:0000313" key="1">
    <source>
        <dbReference type="EMBL" id="MFF8279142.1"/>
    </source>
</evidence>
<gene>
    <name evidence="1" type="ORF">ACF05T_23960</name>
</gene>
<proteinExistence type="predicted"/>